<evidence type="ECO:0000256" key="2">
    <source>
        <dbReference type="ARBA" id="ARBA00022448"/>
    </source>
</evidence>
<keyword evidence="10 14" id="KW-0694">RNA-binding</keyword>
<dbReference type="InterPro" id="IPR023395">
    <property type="entry name" value="MCP_dom_sf"/>
</dbReference>
<comment type="caution">
    <text evidence="18">The sequence shown here is derived from an EMBL/GenBank/DDBJ whole genome shotgun (WGS) entry which is preliminary data.</text>
</comment>
<evidence type="ECO:0000256" key="4">
    <source>
        <dbReference type="ARBA" id="ARBA00022555"/>
    </source>
</evidence>
<dbReference type="UniPathway" id="UPA00988"/>
<comment type="similarity">
    <text evidence="14">Belongs to the TtcA family. CTU1/NCS6/ATPBD3 subfamily.</text>
</comment>
<feature type="repeat" description="Solcar" evidence="15">
    <location>
        <begin position="203"/>
        <end position="293"/>
    </location>
</feature>
<dbReference type="InterPro" id="IPR000541">
    <property type="entry name" value="Ncs6/Tuc1/Ctu1"/>
</dbReference>
<dbReference type="GO" id="GO:0055085">
    <property type="term" value="P:transmembrane transport"/>
    <property type="evidence" value="ECO:0007669"/>
    <property type="project" value="InterPro"/>
</dbReference>
<dbReference type="InterPro" id="IPR032442">
    <property type="entry name" value="CTU1_C"/>
</dbReference>
<dbReference type="Pfam" id="PF00153">
    <property type="entry name" value="Mito_carr"/>
    <property type="match status" value="3"/>
</dbReference>
<dbReference type="Proteomes" id="UP000226431">
    <property type="component" value="Unassembled WGS sequence"/>
</dbReference>
<evidence type="ECO:0000256" key="11">
    <source>
        <dbReference type="ARBA" id="ARBA00022989"/>
    </source>
</evidence>
<feature type="repeat" description="Solcar" evidence="15">
    <location>
        <begin position="107"/>
        <end position="193"/>
    </location>
</feature>
<evidence type="ECO:0000256" key="3">
    <source>
        <dbReference type="ARBA" id="ARBA00022490"/>
    </source>
</evidence>
<keyword evidence="6 15" id="KW-0812">Transmembrane</keyword>
<dbReference type="PRINTS" id="PR00926">
    <property type="entry name" value="MITOCARRIER"/>
</dbReference>
<evidence type="ECO:0000256" key="7">
    <source>
        <dbReference type="ARBA" id="ARBA00022694"/>
    </source>
</evidence>
<dbReference type="InterPro" id="IPR056369">
    <property type="entry name" value="CTU1-like_ATP-bd"/>
</dbReference>
<evidence type="ECO:0000256" key="1">
    <source>
        <dbReference type="ARBA" id="ARBA00004448"/>
    </source>
</evidence>
<dbReference type="CDD" id="cd01713">
    <property type="entry name" value="CTU1-like"/>
    <property type="match status" value="1"/>
</dbReference>
<dbReference type="EC" id="2.7.7.-" evidence="14"/>
<dbReference type="GO" id="GO:0002143">
    <property type="term" value="P:tRNA wobble position uridine thiolation"/>
    <property type="evidence" value="ECO:0007669"/>
    <property type="project" value="TreeGrafter"/>
</dbReference>
<evidence type="ECO:0000256" key="5">
    <source>
        <dbReference type="ARBA" id="ARBA00022679"/>
    </source>
</evidence>
<evidence type="ECO:0000256" key="12">
    <source>
        <dbReference type="ARBA" id="ARBA00023128"/>
    </source>
</evidence>
<dbReference type="STRING" id="2004952.A0A2C5XYH0"/>
<evidence type="ECO:0000256" key="9">
    <source>
        <dbReference type="ARBA" id="ARBA00022792"/>
    </source>
</evidence>
<comment type="function">
    <text evidence="14">Plays a central role in 2-thiolation of mcm(5)S(2)U at tRNA wobble positions of tRNA(Lys), tRNA(Glu) and tRNA(Gln). Directly binds tRNAs and probably acts by catalyzing adenylation of tRNAs, an intermediate required for 2-thiolation. It is unclear whether it acts as a sulfurtransferase that transfers sulfur from thiocarboxylated URM1 onto the uridine of tRNAs at wobble position. Prior mcm(5) tRNA modification by the elongator complex is required for 2-thiolation. May also be involved in protein urmylation.</text>
</comment>
<dbReference type="EMBL" id="NJES01000010">
    <property type="protein sequence ID" value="PHH80729.1"/>
    <property type="molecule type" value="Genomic_DNA"/>
</dbReference>
<dbReference type="SUPFAM" id="SSF103506">
    <property type="entry name" value="Mitochondrial carrier"/>
    <property type="match status" value="1"/>
</dbReference>
<dbReference type="InterPro" id="IPR002067">
    <property type="entry name" value="MCP"/>
</dbReference>
<accession>A0A2C5XYH0</accession>
<comment type="subcellular location">
    <subcellularLocation>
        <location evidence="14">Cytoplasm</location>
    </subcellularLocation>
    <subcellularLocation>
        <location evidence="1">Mitochondrion inner membrane</location>
        <topology evidence="1">Multi-pass membrane protein</topology>
    </subcellularLocation>
</comment>
<feature type="repeat" description="Solcar" evidence="15">
    <location>
        <begin position="7"/>
        <end position="97"/>
    </location>
</feature>
<name>A0A2C5XYH0_9HYPO</name>
<dbReference type="Pfam" id="PF16503">
    <property type="entry name" value="zn-ribbon_14"/>
    <property type="match status" value="1"/>
</dbReference>
<evidence type="ECO:0000256" key="14">
    <source>
        <dbReference type="HAMAP-Rule" id="MF_03053"/>
    </source>
</evidence>
<dbReference type="Gene3D" id="3.40.50.620">
    <property type="entry name" value="HUPs"/>
    <property type="match status" value="1"/>
</dbReference>
<dbReference type="AlphaFoldDB" id="A0A2C5XYH0"/>
<keyword evidence="13 15" id="KW-0472">Membrane</keyword>
<keyword evidence="12" id="KW-0496">Mitochondrion</keyword>
<evidence type="ECO:0000313" key="18">
    <source>
        <dbReference type="EMBL" id="PHH80729.1"/>
    </source>
</evidence>
<dbReference type="GO" id="GO:0005743">
    <property type="term" value="C:mitochondrial inner membrane"/>
    <property type="evidence" value="ECO:0007669"/>
    <property type="project" value="UniProtKB-SubCell"/>
</dbReference>
<dbReference type="Pfam" id="PF01171">
    <property type="entry name" value="ATP_bind_3"/>
    <property type="match status" value="1"/>
</dbReference>
<gene>
    <name evidence="14" type="primary">NCS6</name>
    <name evidence="14" type="synonym">CTU1</name>
    <name evidence="18" type="ORF">CDD80_77</name>
</gene>
<evidence type="ECO:0000256" key="10">
    <source>
        <dbReference type="ARBA" id="ARBA00022884"/>
    </source>
</evidence>
<dbReference type="GO" id="GO:0002144">
    <property type="term" value="C:cytosolic tRNA wobble base thiouridylase complex"/>
    <property type="evidence" value="ECO:0007669"/>
    <property type="project" value="TreeGrafter"/>
</dbReference>
<keyword evidence="5 14" id="KW-0808">Transferase</keyword>
<reference evidence="18 19" key="1">
    <citation type="submission" date="2017-06" db="EMBL/GenBank/DDBJ databases">
        <title>Ant-infecting Ophiocordyceps genomes reveal a high diversity of potential behavioral manipulation genes and a possible major role for enterotoxins.</title>
        <authorList>
            <person name="De Bekker C."/>
            <person name="Evans H.C."/>
            <person name="Brachmann A."/>
            <person name="Hughes D.P."/>
        </authorList>
    </citation>
    <scope>NUCLEOTIDE SEQUENCE [LARGE SCALE GENOMIC DNA]</scope>
    <source>
        <strain evidence="18 19">Map16</strain>
    </source>
</reference>
<keyword evidence="2" id="KW-0813">Transport</keyword>
<dbReference type="Gene3D" id="1.50.40.10">
    <property type="entry name" value="Mitochondrial carrier domain"/>
    <property type="match status" value="1"/>
</dbReference>
<dbReference type="HAMAP" id="MF_03053">
    <property type="entry name" value="CTU1"/>
    <property type="match status" value="1"/>
</dbReference>
<keyword evidence="7 14" id="KW-0819">tRNA processing</keyword>
<evidence type="ECO:0000259" key="16">
    <source>
        <dbReference type="Pfam" id="PF01171"/>
    </source>
</evidence>
<dbReference type="GO" id="GO:0016779">
    <property type="term" value="F:nucleotidyltransferase activity"/>
    <property type="evidence" value="ECO:0007669"/>
    <property type="project" value="UniProtKB-UniRule"/>
</dbReference>
<evidence type="ECO:0000256" key="6">
    <source>
        <dbReference type="ARBA" id="ARBA00022692"/>
    </source>
</evidence>
<dbReference type="OrthoDB" id="198857at2759"/>
<dbReference type="InterPro" id="IPR014729">
    <property type="entry name" value="Rossmann-like_a/b/a_fold"/>
</dbReference>
<dbReference type="InterPro" id="IPR018108">
    <property type="entry name" value="MCP_transmembrane"/>
</dbReference>
<dbReference type="InterPro" id="IPR011063">
    <property type="entry name" value="TilS/TtcA_N"/>
</dbReference>
<comment type="pathway">
    <text evidence="14">tRNA modification; 5-methoxycarbonylmethyl-2-thiouridine-tRNA biosynthesis.</text>
</comment>
<keyword evidence="9" id="KW-0999">Mitochondrion inner membrane</keyword>
<evidence type="ECO:0000313" key="19">
    <source>
        <dbReference type="Proteomes" id="UP000226431"/>
    </source>
</evidence>
<dbReference type="SUPFAM" id="SSF52402">
    <property type="entry name" value="Adenine nucleotide alpha hydrolases-like"/>
    <property type="match status" value="1"/>
</dbReference>
<dbReference type="PROSITE" id="PS50920">
    <property type="entry name" value="SOLCAR"/>
    <property type="match status" value="3"/>
</dbReference>
<dbReference type="GO" id="GO:0000049">
    <property type="term" value="F:tRNA binding"/>
    <property type="evidence" value="ECO:0007669"/>
    <property type="project" value="UniProtKB-UniRule"/>
</dbReference>
<keyword evidence="19" id="KW-1185">Reference proteome</keyword>
<feature type="domain" description="Cytoplasmic tRNA 2-thiolation protein 1 C-terminal" evidence="17">
    <location>
        <begin position="603"/>
        <end position="633"/>
    </location>
</feature>
<evidence type="ECO:0000259" key="17">
    <source>
        <dbReference type="Pfam" id="PF16503"/>
    </source>
</evidence>
<dbReference type="GO" id="GO:0032447">
    <property type="term" value="P:protein urmylation"/>
    <property type="evidence" value="ECO:0007669"/>
    <property type="project" value="UniProtKB-UniRule"/>
</dbReference>
<dbReference type="PANTHER" id="PTHR11807">
    <property type="entry name" value="ATPASES OF THE PP SUPERFAMILY-RELATED"/>
    <property type="match status" value="1"/>
</dbReference>
<evidence type="ECO:0000256" key="13">
    <source>
        <dbReference type="ARBA" id="ARBA00023136"/>
    </source>
</evidence>
<keyword evidence="8" id="KW-0677">Repeat</keyword>
<proteinExistence type="inferred from homology"/>
<sequence length="635" mass="69869">MSQEKPLPFVYQFAAGAVAGVSEILVMYPLDVAKTRIQLQTGKGTGAESYNGMVDCFRKIVRNEGFSRLYRGISAPVLMEAPKRAIKFGAFDGWGKTYRRLFATPEMTQPLSILTGATAGVTEAFVVVPFELIKIRLQDKSSMGRYTGLTDCLVKTVRGEGLLALYQGLESTMWRHAVWNAGYFGVIFQVKRLMQTDESNKGKKLFSDFLSGAIGGTAGTILNTPFDVVKSRIQNTPKVPGRAPKYNWAWPSVLTVFKEEGAAALYKGFLPKVCRDCFIAAFENEVHHTIISSNLFYPGERVAIGASGGKDSTVLASVLKTLNERHKYGLDLVLLSVDEGIKGYRDDSLETVKRNAAQYEMPLQIVGYDELYGWTMDQVVETIGKKGNCTYCGVFRRQALDRGAKLLNIKHVVTGHNADDVAETILMNLLRGDLPRLSRSTSIMTGNSASDVKRSKPLKYAYEKEIVLYAHHKKLDYFSTECIYSPEAFRGTARSLIKSLEKVRPSAILDIVRSGEDMARLTPDKGQGDCDCGDDEGMGGGCSSANAGTSRITPQEVRQESLETEITSIGTSETDGSVKLPVRTRRQRNGERDAAPAPLQTLGRCIKCGYMSSQAMCQACTLLENLNKNRADIVL</sequence>
<keyword evidence="4 14" id="KW-0820">tRNA-binding</keyword>
<keyword evidence="3 14" id="KW-0963">Cytoplasm</keyword>
<feature type="domain" description="tRNA(Ile)-lysidine/2-thiocytidine synthase N-terminal" evidence="16">
    <location>
        <begin position="302"/>
        <end position="481"/>
    </location>
</feature>
<organism evidence="18 19">
    <name type="scientific">Ophiocordyceps camponoti-rufipedis</name>
    <dbReference type="NCBI Taxonomy" id="2004952"/>
    <lineage>
        <taxon>Eukaryota</taxon>
        <taxon>Fungi</taxon>
        <taxon>Dikarya</taxon>
        <taxon>Ascomycota</taxon>
        <taxon>Pezizomycotina</taxon>
        <taxon>Sordariomycetes</taxon>
        <taxon>Hypocreomycetidae</taxon>
        <taxon>Hypocreales</taxon>
        <taxon>Ophiocordycipitaceae</taxon>
        <taxon>Ophiocordyceps</taxon>
    </lineage>
</organism>
<protein>
    <recommendedName>
        <fullName evidence="14">Cytoplasmic tRNA 2-thiolation protein 1</fullName>
        <ecNumber evidence="14">2.7.7.-</ecNumber>
    </recommendedName>
    <alternativeName>
        <fullName evidence="14">Cytoplasmic tRNA adenylyltransferase 1</fullName>
    </alternativeName>
</protein>
<keyword evidence="11" id="KW-1133">Transmembrane helix</keyword>
<dbReference type="PANTHER" id="PTHR11807:SF12">
    <property type="entry name" value="CYTOPLASMIC TRNA 2-THIOLATION PROTEIN 1"/>
    <property type="match status" value="1"/>
</dbReference>
<evidence type="ECO:0000256" key="8">
    <source>
        <dbReference type="ARBA" id="ARBA00022737"/>
    </source>
</evidence>
<evidence type="ECO:0000256" key="15">
    <source>
        <dbReference type="PROSITE-ProRule" id="PRU00282"/>
    </source>
</evidence>